<reference evidence="8" key="3">
    <citation type="submission" date="2025-04" db="UniProtKB">
        <authorList>
            <consortium name="RefSeq"/>
        </authorList>
    </citation>
    <scope>IDENTIFICATION</scope>
    <source>
        <strain evidence="8">CBS 781.70</strain>
    </source>
</reference>
<protein>
    <recommendedName>
        <fullName evidence="9">P-loop containing nucleoside triphosphate hydrolase protein</fullName>
    </recommendedName>
</protein>
<dbReference type="GO" id="GO:0048312">
    <property type="term" value="P:intracellular distribution of mitochondria"/>
    <property type="evidence" value="ECO:0007669"/>
    <property type="project" value="TreeGrafter"/>
</dbReference>
<dbReference type="Pfam" id="PF01031">
    <property type="entry name" value="Dynamin_M"/>
    <property type="match status" value="1"/>
</dbReference>
<proteinExistence type="predicted"/>
<dbReference type="PROSITE" id="PS51388">
    <property type="entry name" value="GED"/>
    <property type="match status" value="1"/>
</dbReference>
<evidence type="ECO:0000256" key="2">
    <source>
        <dbReference type="ARBA" id="ARBA00023134"/>
    </source>
</evidence>
<dbReference type="GO" id="GO:0005525">
    <property type="term" value="F:GTP binding"/>
    <property type="evidence" value="ECO:0007669"/>
    <property type="project" value="InterPro"/>
</dbReference>
<dbReference type="GO" id="GO:0008017">
    <property type="term" value="F:microtubule binding"/>
    <property type="evidence" value="ECO:0007669"/>
    <property type="project" value="TreeGrafter"/>
</dbReference>
<reference evidence="6 8" key="1">
    <citation type="submission" date="2020-01" db="EMBL/GenBank/DDBJ databases">
        <authorList>
            <consortium name="DOE Joint Genome Institute"/>
            <person name="Haridas S."/>
            <person name="Albert R."/>
            <person name="Binder M."/>
            <person name="Bloem J."/>
            <person name="Labutti K."/>
            <person name="Salamov A."/>
            <person name="Andreopoulos B."/>
            <person name="Baker S.E."/>
            <person name="Barry K."/>
            <person name="Bills G."/>
            <person name="Bluhm B.H."/>
            <person name="Cannon C."/>
            <person name="Castanera R."/>
            <person name="Culley D.E."/>
            <person name="Daum C."/>
            <person name="Ezra D."/>
            <person name="Gonzalez J.B."/>
            <person name="Henrissat B."/>
            <person name="Kuo A."/>
            <person name="Liang C."/>
            <person name="Lipzen A."/>
            <person name="Lutzoni F."/>
            <person name="Magnuson J."/>
            <person name="Mondo S."/>
            <person name="Nolan M."/>
            <person name="Ohm R."/>
            <person name="Pangilinan J."/>
            <person name="Park H.-J."/>
            <person name="Ramirez L."/>
            <person name="Alfaro M."/>
            <person name="Sun H."/>
            <person name="Tritt A."/>
            <person name="Yoshinaga Y."/>
            <person name="Zwiers L.-H."/>
            <person name="Turgeon B.G."/>
            <person name="Goodwin S.B."/>
            <person name="Spatafora J.W."/>
            <person name="Crous P.W."/>
            <person name="Grigoriev I.V."/>
        </authorList>
    </citation>
    <scope>NUCLEOTIDE SEQUENCE</scope>
    <source>
        <strain evidence="6 8">CBS 781.70</strain>
    </source>
</reference>
<dbReference type="GeneID" id="54423434"/>
<dbReference type="RefSeq" id="XP_033533931.1">
    <property type="nucleotide sequence ID" value="XM_033682864.1"/>
</dbReference>
<keyword evidence="7" id="KW-1185">Reference proteome</keyword>
<dbReference type="GO" id="GO:0003924">
    <property type="term" value="F:GTPase activity"/>
    <property type="evidence" value="ECO:0007669"/>
    <property type="project" value="InterPro"/>
</dbReference>
<gene>
    <name evidence="6 8" type="ORF">P152DRAFT_514450</name>
</gene>
<dbReference type="InterPro" id="IPR001401">
    <property type="entry name" value="Dynamin_GTPase"/>
</dbReference>
<dbReference type="PRINTS" id="PR00195">
    <property type="entry name" value="DYNAMIN"/>
</dbReference>
<dbReference type="GO" id="GO:0005739">
    <property type="term" value="C:mitochondrion"/>
    <property type="evidence" value="ECO:0007669"/>
    <property type="project" value="TreeGrafter"/>
</dbReference>
<dbReference type="Gene3D" id="3.40.50.300">
    <property type="entry name" value="P-loop containing nucleotide triphosphate hydrolases"/>
    <property type="match status" value="1"/>
</dbReference>
<accession>A0A6G1G302</accession>
<dbReference type="InterPro" id="IPR027417">
    <property type="entry name" value="P-loop_NTPase"/>
</dbReference>
<dbReference type="OrthoDB" id="415706at2759"/>
<reference evidence="8" key="2">
    <citation type="submission" date="2020-04" db="EMBL/GenBank/DDBJ databases">
        <authorList>
            <consortium name="NCBI Genome Project"/>
        </authorList>
    </citation>
    <scope>NUCLEOTIDE SEQUENCE</scope>
    <source>
        <strain evidence="8">CBS 781.70</strain>
    </source>
</reference>
<dbReference type="InterPro" id="IPR022812">
    <property type="entry name" value="Dynamin"/>
</dbReference>
<evidence type="ECO:0008006" key="9">
    <source>
        <dbReference type="Google" id="ProtNLM"/>
    </source>
</evidence>
<dbReference type="InterPro" id="IPR030381">
    <property type="entry name" value="G_DYNAMIN_dom"/>
</dbReference>
<evidence type="ECO:0000313" key="8">
    <source>
        <dbReference type="RefSeq" id="XP_033533931.1"/>
    </source>
</evidence>
<keyword evidence="1" id="KW-0547">Nucleotide-binding</keyword>
<dbReference type="PANTHER" id="PTHR11566:SF149">
    <property type="entry name" value="GTPASE, PUTATIVE (AFU_ORTHOLOGUE AFUA_6G11890)-RELATED"/>
    <property type="match status" value="1"/>
</dbReference>
<evidence type="ECO:0000259" key="4">
    <source>
        <dbReference type="PROSITE" id="PS51388"/>
    </source>
</evidence>
<feature type="domain" description="GED" evidence="4">
    <location>
        <begin position="571"/>
        <end position="662"/>
    </location>
</feature>
<dbReference type="CDD" id="cd08771">
    <property type="entry name" value="DLP_1"/>
    <property type="match status" value="1"/>
</dbReference>
<dbReference type="Proteomes" id="UP000504638">
    <property type="component" value="Unplaced"/>
</dbReference>
<dbReference type="GO" id="GO:0016559">
    <property type="term" value="P:peroxisome fission"/>
    <property type="evidence" value="ECO:0007669"/>
    <property type="project" value="TreeGrafter"/>
</dbReference>
<dbReference type="GO" id="GO:0000266">
    <property type="term" value="P:mitochondrial fission"/>
    <property type="evidence" value="ECO:0007669"/>
    <property type="project" value="TreeGrafter"/>
</dbReference>
<evidence type="ECO:0000256" key="3">
    <source>
        <dbReference type="SAM" id="MobiDB-lite"/>
    </source>
</evidence>
<sequence length="803" mass="91160">MAPPIVHQVDLKTANIQVDQEKLGQLKNPLLDEIDKLRLQHIDRFIPLPQLVVCGNQSSGKSSVLEAISGFKFPVKAGLGTRWATELILRRSDKCSSTVEIQHAFGNTIPTGHFDPLFQTFYNADSFDGIAEAMQRAQARLKENGPKDKMCEDILRIKIQGPDLPHLSLVDLPGVIGSADDALKKSIPFAFMRKYLRNPRAIIMAVVNAAVDVNTNDILDEVKKFDLHEHRTIGIITQVDRCDNRDREEDYLRLAMNQHETAQYTHGWHVVRNRGSKETDYTSQKRDEVERRFLERGIWEELDWKNKGIDSLRVRLSELTQRVVNQNLGPVIADIQKEIDKAQKDLEQLGPSRDGDEEMDKYLRSLAEEMRLFIRDARVGVWIESFFTSARGGTSHRNLRAKAQIIGEKFRDDMLLNGKSFLILDSKSGEKHELHTEAIAQATEISREFNTGHPPGVFQNPQVVSQLYLRLVKNWKGIMQNYQDEINKAVWDFFQEIIKSRTDDHVAKRIMDGIVAPALLERRKKLSRACNGFYAPHEEGLIATFDLNFKDKIRNLKQSRLGDANDETKTLVDTLECTLAFYEIKLPTFIDNVTMLGVERCLLHKLEDIFSIKNLDAIPKSDRLYLVEERVDSKSKRRDLTKKLEALETGLIDLKNLRSTGLAFPDNPPDVEEQVRTQQWDHKKEQLFEVEEASVKSKISSELGPQTTLNTPSSSTDPQPFDFNGNTTHAQPLTGDFQRAKQAIGMSTSPTAPNLTGNTPKPTASTLLTPSKCSQSRRSRRDLNIGYKAGKSFTVPVDQEEEL</sequence>
<organism evidence="6">
    <name type="scientific">Eremomyces bilateralis CBS 781.70</name>
    <dbReference type="NCBI Taxonomy" id="1392243"/>
    <lineage>
        <taxon>Eukaryota</taxon>
        <taxon>Fungi</taxon>
        <taxon>Dikarya</taxon>
        <taxon>Ascomycota</taxon>
        <taxon>Pezizomycotina</taxon>
        <taxon>Dothideomycetes</taxon>
        <taxon>Dothideomycetes incertae sedis</taxon>
        <taxon>Eremomycetales</taxon>
        <taxon>Eremomycetaceae</taxon>
        <taxon>Eremomyces</taxon>
    </lineage>
</organism>
<dbReference type="PROSITE" id="PS51718">
    <property type="entry name" value="G_DYNAMIN_2"/>
    <property type="match status" value="1"/>
</dbReference>
<dbReference type="InterPro" id="IPR000375">
    <property type="entry name" value="Dynamin_stalk"/>
</dbReference>
<dbReference type="InterPro" id="IPR020850">
    <property type="entry name" value="GED_dom"/>
</dbReference>
<dbReference type="GO" id="GO:0005874">
    <property type="term" value="C:microtubule"/>
    <property type="evidence" value="ECO:0007669"/>
    <property type="project" value="TreeGrafter"/>
</dbReference>
<dbReference type="EMBL" id="ML975158">
    <property type="protein sequence ID" value="KAF1812300.1"/>
    <property type="molecule type" value="Genomic_DNA"/>
</dbReference>
<feature type="compositionally biased region" description="Polar residues" evidence="3">
    <location>
        <begin position="747"/>
        <end position="774"/>
    </location>
</feature>
<dbReference type="Pfam" id="PF00350">
    <property type="entry name" value="Dynamin_N"/>
    <property type="match status" value="1"/>
</dbReference>
<feature type="region of interest" description="Disordered" evidence="3">
    <location>
        <begin position="696"/>
        <end position="732"/>
    </location>
</feature>
<feature type="compositionally biased region" description="Polar residues" evidence="3">
    <location>
        <begin position="697"/>
        <end position="731"/>
    </location>
</feature>
<feature type="region of interest" description="Disordered" evidence="3">
    <location>
        <begin position="747"/>
        <end position="790"/>
    </location>
</feature>
<dbReference type="AlphaFoldDB" id="A0A6G1G302"/>
<keyword evidence="2" id="KW-0342">GTP-binding</keyword>
<dbReference type="SUPFAM" id="SSF52540">
    <property type="entry name" value="P-loop containing nucleoside triphosphate hydrolases"/>
    <property type="match status" value="1"/>
</dbReference>
<dbReference type="SMART" id="SM00053">
    <property type="entry name" value="DYNc"/>
    <property type="match status" value="1"/>
</dbReference>
<dbReference type="PANTHER" id="PTHR11566">
    <property type="entry name" value="DYNAMIN"/>
    <property type="match status" value="1"/>
</dbReference>
<evidence type="ECO:0000313" key="6">
    <source>
        <dbReference type="EMBL" id="KAF1812300.1"/>
    </source>
</evidence>
<evidence type="ECO:0000313" key="7">
    <source>
        <dbReference type="Proteomes" id="UP000504638"/>
    </source>
</evidence>
<evidence type="ECO:0000259" key="5">
    <source>
        <dbReference type="PROSITE" id="PS51718"/>
    </source>
</evidence>
<dbReference type="GO" id="GO:0006897">
    <property type="term" value="P:endocytosis"/>
    <property type="evidence" value="ECO:0007669"/>
    <property type="project" value="TreeGrafter"/>
</dbReference>
<dbReference type="GO" id="GO:0016020">
    <property type="term" value="C:membrane"/>
    <property type="evidence" value="ECO:0007669"/>
    <property type="project" value="TreeGrafter"/>
</dbReference>
<feature type="domain" description="Dynamin-type G" evidence="5">
    <location>
        <begin position="45"/>
        <end position="329"/>
    </location>
</feature>
<evidence type="ECO:0000256" key="1">
    <source>
        <dbReference type="ARBA" id="ARBA00022741"/>
    </source>
</evidence>
<name>A0A6G1G302_9PEZI</name>
<dbReference type="InterPro" id="IPR045063">
    <property type="entry name" value="Dynamin_N"/>
</dbReference>